<proteinExistence type="predicted"/>
<dbReference type="Pfam" id="PF00550">
    <property type="entry name" value="PP-binding"/>
    <property type="match status" value="1"/>
</dbReference>
<dbReference type="Proteomes" id="UP000093795">
    <property type="component" value="Unassembled WGS sequence"/>
</dbReference>
<evidence type="ECO:0000259" key="7">
    <source>
        <dbReference type="PROSITE" id="PS50075"/>
    </source>
</evidence>
<dbReference type="InterPro" id="IPR036736">
    <property type="entry name" value="ACP-like_sf"/>
</dbReference>
<keyword evidence="6" id="KW-0443">Lipid metabolism</keyword>
<dbReference type="SMART" id="SM01294">
    <property type="entry name" value="PKS_PP_betabranch"/>
    <property type="match status" value="1"/>
</dbReference>
<dbReference type="InterPro" id="IPR050091">
    <property type="entry name" value="PKS_NRPS_Biosynth_Enz"/>
</dbReference>
<dbReference type="SUPFAM" id="SSF50129">
    <property type="entry name" value="GroES-like"/>
    <property type="match status" value="1"/>
</dbReference>
<evidence type="ECO:0000256" key="4">
    <source>
        <dbReference type="ARBA" id="ARBA00022679"/>
    </source>
</evidence>
<dbReference type="PROSITE" id="PS50075">
    <property type="entry name" value="CARRIER"/>
    <property type="match status" value="1"/>
</dbReference>
<dbReference type="InterPro" id="IPR057326">
    <property type="entry name" value="KR_dom"/>
</dbReference>
<dbReference type="InterPro" id="IPR020806">
    <property type="entry name" value="PKS_PP-bd"/>
</dbReference>
<keyword evidence="4" id="KW-0808">Transferase</keyword>
<dbReference type="InterPro" id="IPR006162">
    <property type="entry name" value="Ppantetheine_attach_site"/>
</dbReference>
<dbReference type="GO" id="GO:0031177">
    <property type="term" value="F:phosphopantetheine binding"/>
    <property type="evidence" value="ECO:0007669"/>
    <property type="project" value="InterPro"/>
</dbReference>
<feature type="domain" description="Carrier" evidence="7">
    <location>
        <begin position="666"/>
        <end position="741"/>
    </location>
</feature>
<dbReference type="PANTHER" id="PTHR43775:SF51">
    <property type="entry name" value="INACTIVE PHENOLPHTHIOCEROL SYNTHESIS POLYKETIDE SYNTHASE TYPE I PKS1-RELATED"/>
    <property type="match status" value="1"/>
</dbReference>
<dbReference type="SMART" id="SM00829">
    <property type="entry name" value="PKS_ER"/>
    <property type="match status" value="1"/>
</dbReference>
<evidence type="ECO:0000256" key="6">
    <source>
        <dbReference type="ARBA" id="ARBA00023098"/>
    </source>
</evidence>
<dbReference type="STRING" id="1790.A5645_03745"/>
<dbReference type="SUPFAM" id="SSF51735">
    <property type="entry name" value="NAD(P)-binding Rossmann-fold domains"/>
    <property type="match status" value="3"/>
</dbReference>
<dbReference type="SMART" id="SM00823">
    <property type="entry name" value="PKS_PP"/>
    <property type="match status" value="1"/>
</dbReference>
<dbReference type="SMART" id="SM00822">
    <property type="entry name" value="PKS_KR"/>
    <property type="match status" value="1"/>
</dbReference>
<dbReference type="InterPro" id="IPR036291">
    <property type="entry name" value="NAD(P)-bd_dom_sf"/>
</dbReference>
<dbReference type="GO" id="GO:0016491">
    <property type="term" value="F:oxidoreductase activity"/>
    <property type="evidence" value="ECO:0007669"/>
    <property type="project" value="InterPro"/>
</dbReference>
<evidence type="ECO:0000313" key="9">
    <source>
        <dbReference type="Proteomes" id="UP000093795"/>
    </source>
</evidence>
<dbReference type="EMBL" id="LZKQ01000010">
    <property type="protein sequence ID" value="OBI92498.1"/>
    <property type="molecule type" value="Genomic_DNA"/>
</dbReference>
<dbReference type="Pfam" id="PF13602">
    <property type="entry name" value="ADH_zinc_N_2"/>
    <property type="match status" value="1"/>
</dbReference>
<dbReference type="Pfam" id="PF08659">
    <property type="entry name" value="KR"/>
    <property type="match status" value="1"/>
</dbReference>
<organism evidence="8 9">
    <name type="scientific">Mycobacterium asiaticum</name>
    <dbReference type="NCBI Taxonomy" id="1790"/>
    <lineage>
        <taxon>Bacteria</taxon>
        <taxon>Bacillati</taxon>
        <taxon>Actinomycetota</taxon>
        <taxon>Actinomycetes</taxon>
        <taxon>Mycobacteriales</taxon>
        <taxon>Mycobacteriaceae</taxon>
        <taxon>Mycobacterium</taxon>
    </lineage>
</organism>
<dbReference type="Gene3D" id="3.90.180.10">
    <property type="entry name" value="Medium-chain alcohol dehydrogenases, catalytic domain"/>
    <property type="match status" value="1"/>
</dbReference>
<keyword evidence="2" id="KW-0596">Phosphopantetheine</keyword>
<dbReference type="Pfam" id="PF08240">
    <property type="entry name" value="ADH_N"/>
    <property type="match status" value="1"/>
</dbReference>
<dbReference type="GO" id="GO:0004312">
    <property type="term" value="F:fatty acid synthase activity"/>
    <property type="evidence" value="ECO:0007669"/>
    <property type="project" value="TreeGrafter"/>
</dbReference>
<dbReference type="CDD" id="cd08956">
    <property type="entry name" value="KR_3_FAS_SDR_x"/>
    <property type="match status" value="1"/>
</dbReference>
<dbReference type="FunFam" id="3.40.50.720:FF:000209">
    <property type="entry name" value="Polyketide synthase Pks12"/>
    <property type="match status" value="1"/>
</dbReference>
<dbReference type="InterPro" id="IPR013968">
    <property type="entry name" value="PKS_KR"/>
</dbReference>
<evidence type="ECO:0000256" key="5">
    <source>
        <dbReference type="ARBA" id="ARBA00022832"/>
    </source>
</evidence>
<reference evidence="8 9" key="1">
    <citation type="submission" date="2016-06" db="EMBL/GenBank/DDBJ databases">
        <authorList>
            <person name="Kjaerup R.B."/>
            <person name="Dalgaard T.S."/>
            <person name="Juul-Madsen H.R."/>
        </authorList>
    </citation>
    <scope>NUCLEOTIDE SEQUENCE [LARGE SCALE GENOMIC DNA]</scope>
    <source>
        <strain evidence="8 9">1081914.2</strain>
    </source>
</reference>
<dbReference type="PROSITE" id="PS00012">
    <property type="entry name" value="PHOSPHOPANTETHEINE"/>
    <property type="match status" value="1"/>
</dbReference>
<dbReference type="InterPro" id="IPR009081">
    <property type="entry name" value="PP-bd_ACP"/>
</dbReference>
<evidence type="ECO:0000256" key="3">
    <source>
        <dbReference type="ARBA" id="ARBA00022553"/>
    </source>
</evidence>
<dbReference type="GO" id="GO:0006633">
    <property type="term" value="P:fatty acid biosynthetic process"/>
    <property type="evidence" value="ECO:0007669"/>
    <property type="project" value="TreeGrafter"/>
</dbReference>
<dbReference type="Gene3D" id="3.40.50.720">
    <property type="entry name" value="NAD(P)-binding Rossmann-like Domain"/>
    <property type="match status" value="1"/>
</dbReference>
<evidence type="ECO:0000313" key="8">
    <source>
        <dbReference type="EMBL" id="OBI92498.1"/>
    </source>
</evidence>
<dbReference type="InterPro" id="IPR013154">
    <property type="entry name" value="ADH-like_N"/>
</dbReference>
<keyword evidence="5" id="KW-0276">Fatty acid metabolism</keyword>
<dbReference type="Gene3D" id="3.40.50.11460">
    <property type="match status" value="1"/>
</dbReference>
<comment type="caution">
    <text evidence="8">The sequence shown here is derived from an EMBL/GenBank/DDBJ whole genome shotgun (WGS) entry which is preliminary data.</text>
</comment>
<protein>
    <recommendedName>
        <fullName evidence="7">Carrier domain-containing protein</fullName>
    </recommendedName>
</protein>
<dbReference type="SUPFAM" id="SSF47336">
    <property type="entry name" value="ACP-like"/>
    <property type="match status" value="1"/>
</dbReference>
<dbReference type="Gene3D" id="1.10.1200.10">
    <property type="entry name" value="ACP-like"/>
    <property type="match status" value="1"/>
</dbReference>
<accession>A0A1A3D0H3</accession>
<comment type="pathway">
    <text evidence="1">Lipid metabolism.</text>
</comment>
<dbReference type="InterPro" id="IPR011032">
    <property type="entry name" value="GroES-like_sf"/>
</dbReference>
<dbReference type="InterPro" id="IPR020843">
    <property type="entry name" value="ER"/>
</dbReference>
<evidence type="ECO:0000256" key="1">
    <source>
        <dbReference type="ARBA" id="ARBA00005189"/>
    </source>
</evidence>
<dbReference type="AlphaFoldDB" id="A0A1A3D0H3"/>
<dbReference type="FunFam" id="3.90.180.10:FF:000032">
    <property type="entry name" value="Probable polyketide synthase pks1"/>
    <property type="match status" value="1"/>
</dbReference>
<dbReference type="FunFam" id="3.40.50.720:FF:000381">
    <property type="entry name" value="Probable polyketide synthase pks17"/>
    <property type="match status" value="1"/>
</dbReference>
<sequence>MVRSAQAEYPDRVVLMDSDGSVDPTRAAGCGEPQILIRAGQLYAARLTPATGTSGLELPAGNWRMVTGAGGTLEDLIVQPCPHSELAAGQVRVRVAAVGVNFRDVLVALGMYPGGGELGVEGAGVVVEVAPDVTGIAAGDRVMGLLGIVGSEAVVDARLVIAVPRRWSMQQGAGASAVFLTAVYGLSVLAGVRSGQRVLIHAATGGVGMAAVALARHCGLDVFATASRGKWDVLRAMGFDDSRIGDSRTLDFEEKFLATTGGMGVDVVLNSLAGEFVDASLRLLPRGGRFIEMGKTDPRDPHVVAQHHPGVEYQAFDLIEAGPDRISQMFVELTEMFNTGVLDPLPVKSFDVRSASSAYRFVSQARHIGKVVLSLPDAQGLAGATVLITGGTGMAGGALARHLVTRYGVAQVVLVSRRGAAAPGVADVIAELEGHGAEVSVRSCDVADRDAAAQLIRQLPEGYPLRGVFHAAGVLDDGLFAAMTPDRVDGVLRAKVDGAWNLHELTENMNLAAFVMFSSMAGIIGTAGQANYAAANSFLDGLAAYRCTRGVPGLSIAWGLWEQTSSMTDHLAERDITRMRRLGLAPLSTELAMQFFDAALRTDRPVVVAAPVDPAAQQTDAALPPILGQLVTRRQRRVVTDAAASTPSVTGLTARLHVLTPEQRRAELLSMVCGNAAIVLGRSNSADIEADRAFGDLGFDSLTAVELRNRLKGATGLTLSPGLIFDYPTPTALAEHLDSRLAVTVDRQPDRIDRFNDITRELQSLLGQPDWTPDDKEHLASRLRTLLSVVEVPVDGDDSDVADIFAANESQLFAILDEELGS</sequence>
<dbReference type="CDD" id="cd05195">
    <property type="entry name" value="enoyl_red"/>
    <property type="match status" value="1"/>
</dbReference>
<name>A0A1A3D0H3_MYCAS</name>
<evidence type="ECO:0000256" key="2">
    <source>
        <dbReference type="ARBA" id="ARBA00022450"/>
    </source>
</evidence>
<dbReference type="PANTHER" id="PTHR43775">
    <property type="entry name" value="FATTY ACID SYNTHASE"/>
    <property type="match status" value="1"/>
</dbReference>
<keyword evidence="3" id="KW-0597">Phosphoprotein</keyword>
<gene>
    <name evidence="8" type="ORF">A9X01_09280</name>
</gene>
<dbReference type="FunFam" id="1.10.1200.10:FF:000007">
    <property type="entry name" value="Probable polyketide synthase pks17"/>
    <property type="match status" value="1"/>
</dbReference>